<name>A0AAW8NGX8_9GAMM</name>
<evidence type="ECO:0000313" key="2">
    <source>
        <dbReference type="EMBL" id="MDW4824681.1"/>
    </source>
</evidence>
<evidence type="ECO:0000313" key="1">
    <source>
        <dbReference type="EMBL" id="MDR8522602.1"/>
    </source>
</evidence>
<dbReference type="AlphaFoldDB" id="A0AAW8NGX8"/>
<dbReference type="RefSeq" id="WP_108945665.1">
    <property type="nucleotide sequence ID" value="NZ_JAPMLA010000005.1"/>
</dbReference>
<keyword evidence="4" id="KW-1185">Reference proteome</keyword>
<evidence type="ECO:0000313" key="4">
    <source>
        <dbReference type="Proteomes" id="UP001271263"/>
    </source>
</evidence>
<sequence length="98" mass="11398">MNANFNGSKQQKAFLRKLYIAYLIDNDRHNLLSLHKLTNMPRRTLQDAIAVLSDLAIDCEFVQDGERNNAGYYQINHWGAINRDWVEAHLQQIIVELT</sequence>
<dbReference type="InterPro" id="IPR036388">
    <property type="entry name" value="WH-like_DNA-bd_sf"/>
</dbReference>
<dbReference type="PIRSF" id="PIRSF037266">
    <property type="entry name" value="UCP037266"/>
    <property type="match status" value="1"/>
</dbReference>
<reference evidence="1" key="2">
    <citation type="submission" date="2022-11" db="EMBL/GenBank/DDBJ databases">
        <title>Prophages regulate Shewanella fidelis motility and biofilm formation: implications for gut colonization dynamics in Ciona robusta.</title>
        <authorList>
            <person name="Natarajan O."/>
            <person name="Gibboney S.L."/>
            <person name="Young M.N."/>
            <person name="Lim S.J."/>
            <person name="Pluta N."/>
            <person name="Atkinson C.G.F."/>
            <person name="Leigh B.A."/>
            <person name="Liberti A."/>
            <person name="Kees E."/>
            <person name="Breitbart M."/>
            <person name="Gralnick J."/>
            <person name="Dishaw L.J."/>
        </authorList>
    </citation>
    <scope>NUCLEOTIDE SEQUENCE</scope>
    <source>
        <strain evidence="1">3313</strain>
    </source>
</reference>
<dbReference type="Gene3D" id="1.10.10.10">
    <property type="entry name" value="Winged helix-like DNA-binding domain superfamily/Winged helix DNA-binding domain"/>
    <property type="match status" value="1"/>
</dbReference>
<gene>
    <name evidence="1" type="ORF">OS133_02675</name>
    <name evidence="2" type="ORF">OS134_11485</name>
</gene>
<dbReference type="Proteomes" id="UP001259340">
    <property type="component" value="Unassembled WGS sequence"/>
</dbReference>
<comment type="caution">
    <text evidence="1">The sequence shown here is derived from an EMBL/GenBank/DDBJ whole genome shotgun (WGS) entry which is preliminary data.</text>
</comment>
<evidence type="ECO:0000313" key="3">
    <source>
        <dbReference type="Proteomes" id="UP001259340"/>
    </source>
</evidence>
<dbReference type="EMBL" id="JAPMLE010000001">
    <property type="protein sequence ID" value="MDR8522602.1"/>
    <property type="molecule type" value="Genomic_DNA"/>
</dbReference>
<reference evidence="2 4" key="1">
    <citation type="journal article" date="2022" name="bioRxiv">
        <title>Prophages regulate Shewanella fidelis 3313 motility and biofilm formation: implications for gut colonization dynamics in Ciona robusta.</title>
        <authorList>
            <person name="Natarajan O."/>
            <person name="Gibboney S.L."/>
            <person name="Young M.N."/>
            <person name="Lim S.J."/>
            <person name="Pluta N."/>
            <person name="Atkinson C.G."/>
            <person name="Leigh B.A."/>
            <person name="Liberti A."/>
            <person name="Kees E.D."/>
            <person name="Breitbart M."/>
            <person name="Gralnick J.A."/>
            <person name="Dishaw L.J."/>
        </authorList>
    </citation>
    <scope>NUCLEOTIDE SEQUENCE [LARGE SCALE GENOMIC DNA]</scope>
    <source>
        <strain evidence="2 4">JG4066</strain>
    </source>
</reference>
<proteinExistence type="predicted"/>
<dbReference type="Proteomes" id="UP001271263">
    <property type="component" value="Unassembled WGS sequence"/>
</dbReference>
<dbReference type="InterPro" id="IPR017162">
    <property type="entry name" value="UCP037266"/>
</dbReference>
<dbReference type="EMBL" id="JAPMLD010000004">
    <property type="protein sequence ID" value="MDW4824681.1"/>
    <property type="molecule type" value="Genomic_DNA"/>
</dbReference>
<organism evidence="1 3">
    <name type="scientific">Shewanella fidelis</name>
    <dbReference type="NCBI Taxonomy" id="173509"/>
    <lineage>
        <taxon>Bacteria</taxon>
        <taxon>Pseudomonadati</taxon>
        <taxon>Pseudomonadota</taxon>
        <taxon>Gammaproteobacteria</taxon>
        <taxon>Alteromonadales</taxon>
        <taxon>Shewanellaceae</taxon>
        <taxon>Shewanella</taxon>
    </lineage>
</organism>
<accession>A0AAW8NGX8</accession>
<dbReference type="Pfam" id="PF09904">
    <property type="entry name" value="HTH_43"/>
    <property type="match status" value="1"/>
</dbReference>
<protein>
    <submittedName>
        <fullName evidence="1">Winged helix-turn-helix domain-containing protein</fullName>
    </submittedName>
</protein>